<evidence type="ECO:0000313" key="2">
    <source>
        <dbReference type="Proteomes" id="UP000019275"/>
    </source>
</evidence>
<accession>A0ABN0RLC3</accession>
<name>A0ABN0RLC3_9FLAO</name>
<comment type="caution">
    <text evidence="1">The sequence shown here is derived from an EMBL/GenBank/DDBJ whole genome shotgun (WGS) entry which is preliminary data.</text>
</comment>
<sequence length="227" mass="26866">MNNLLYEVKYAVETYFKFLQDNYNFTSFEQVPLAYEYHFKAKDKANNFINIHIELIASTPIWVNFNGAYIEDIISSDVVNAYNQELHSLYDKNFKKYLKTKDVAYISANIDNYNLYGKSINEKRLQYIAKVINKDFYALVEASNKLKQLKNSKDKKANKHINSNTLNEFVLLSKSQKFKQKFKYNKTLCIDTEKCQIEVVSYTELEDVIKKILKSKINLQIEWFFVN</sequence>
<keyword evidence="2" id="KW-1185">Reference proteome</keyword>
<evidence type="ECO:0000313" key="1">
    <source>
        <dbReference type="EMBL" id="EWH12665.1"/>
    </source>
</evidence>
<reference evidence="1 2" key="1">
    <citation type="journal article" date="2014" name="Genome Announc.">
        <title>Draft Genome Sequence of the Carrageenan-Degrading Bacterium Cellulophaga sp. Strain KL-A, Isolated from Decaying Marine Algae.</title>
        <authorList>
            <person name="Shan D."/>
            <person name="Ying J."/>
            <person name="Li X."/>
            <person name="Gao Z."/>
            <person name="Wei G."/>
            <person name="Shao Z."/>
        </authorList>
    </citation>
    <scope>NUCLEOTIDE SEQUENCE [LARGE SCALE GENOMIC DNA]</scope>
    <source>
        <strain evidence="1 2">KL-A</strain>
    </source>
</reference>
<dbReference type="Proteomes" id="UP000019275">
    <property type="component" value="Unassembled WGS sequence"/>
</dbReference>
<dbReference type="EMBL" id="ARZX01000019">
    <property type="protein sequence ID" value="EWH12665.1"/>
    <property type="molecule type" value="Genomic_DNA"/>
</dbReference>
<dbReference type="RefSeq" id="WP_034646404.1">
    <property type="nucleotide sequence ID" value="NZ_ARZX01000019.1"/>
</dbReference>
<protein>
    <submittedName>
        <fullName evidence="1">Uncharacterized protein</fullName>
    </submittedName>
</protein>
<organism evidence="1 2">
    <name type="scientific">Cellulophaga geojensis KL-A</name>
    <dbReference type="NCBI Taxonomy" id="1328323"/>
    <lineage>
        <taxon>Bacteria</taxon>
        <taxon>Pseudomonadati</taxon>
        <taxon>Bacteroidota</taxon>
        <taxon>Flavobacteriia</taxon>
        <taxon>Flavobacteriales</taxon>
        <taxon>Flavobacteriaceae</taxon>
        <taxon>Cellulophaga</taxon>
    </lineage>
</organism>
<gene>
    <name evidence="1" type="ORF">KLA_13659</name>
</gene>
<proteinExistence type="predicted"/>